<dbReference type="Proteomes" id="UP000196531">
    <property type="component" value="Unassembled WGS sequence"/>
</dbReference>
<accession>A0A1Y5F2P8</accession>
<proteinExistence type="predicted"/>
<name>A0A1Y5F2P8_9BACT</name>
<gene>
    <name evidence="2" type="ORF">A9Q84_18700</name>
</gene>
<evidence type="ECO:0000313" key="3">
    <source>
        <dbReference type="Proteomes" id="UP000196531"/>
    </source>
</evidence>
<reference evidence="3" key="1">
    <citation type="journal article" date="2017" name="Proc. Natl. Acad. Sci. U.S.A.">
        <title>Simulation of Deepwater Horizon oil plume reveals substrate specialization within a complex community of hydrocarbon-degraders.</title>
        <authorList>
            <person name="Hu P."/>
            <person name="Dubinsky E.A."/>
            <person name="Probst A.J."/>
            <person name="Wang J."/>
            <person name="Sieber C.M.K."/>
            <person name="Tom L.M."/>
            <person name="Gardinali P."/>
            <person name="Banfield J.F."/>
            <person name="Atlas R.M."/>
            <person name="Andersen G.L."/>
        </authorList>
    </citation>
    <scope>NUCLEOTIDE SEQUENCE [LARGE SCALE GENOMIC DNA]</scope>
</reference>
<sequence length="422" mass="47110">MNKKIVTGLLLSMAFAANAYEAHEWGTFTSVVGTNGKIIQGLHHEEEALPNFVYDLSRVEKTNLSNRGTRQDPPFNGGGPVTRGFTPQSMDLMPIPTFTERITQKMETPVIYFYSDKEIDVNVRVDFPNGVISQWYPKTSKQNPSVEAKNGYAVWDVQVTTEKEGTLPNTSGNSIWNPSRKVNSNIIKAGTDAEKLIFYRGLADFDVPLTVFSKNGFVVIENKSNQDINGLTLLNNRAGKKELITIASLAANSKVSVALTKNQKGYESFDSFETFLKASKKVIVSDLVASGLYLDESKAMVGTWENGYFQTEGLRLLYVLPRVWTDEILPLAMTPAPKNLVRTLVGRVEILTDLDEEEVLKFVNSDVANDKVSIFDINGRQMQGLGHFPEPKLRRALELNISKEVKRKVNDLITSMNRGLFN</sequence>
<feature type="chain" id="PRO_5012396037" evidence="1">
    <location>
        <begin position="20"/>
        <end position="422"/>
    </location>
</feature>
<protein>
    <submittedName>
        <fullName evidence="2">Uncharacterized protein</fullName>
    </submittedName>
</protein>
<evidence type="ECO:0000256" key="1">
    <source>
        <dbReference type="SAM" id="SignalP"/>
    </source>
</evidence>
<organism evidence="2 3">
    <name type="scientific">Halobacteriovorax marinus</name>
    <dbReference type="NCBI Taxonomy" id="97084"/>
    <lineage>
        <taxon>Bacteria</taxon>
        <taxon>Pseudomonadati</taxon>
        <taxon>Bdellovibrionota</taxon>
        <taxon>Bacteriovoracia</taxon>
        <taxon>Bacteriovoracales</taxon>
        <taxon>Halobacteriovoraceae</taxon>
        <taxon>Halobacteriovorax</taxon>
    </lineage>
</organism>
<evidence type="ECO:0000313" key="2">
    <source>
        <dbReference type="EMBL" id="OUR93503.1"/>
    </source>
</evidence>
<dbReference type="EMBL" id="MAAO01000015">
    <property type="protein sequence ID" value="OUR93503.1"/>
    <property type="molecule type" value="Genomic_DNA"/>
</dbReference>
<keyword evidence="1" id="KW-0732">Signal</keyword>
<comment type="caution">
    <text evidence="2">The sequence shown here is derived from an EMBL/GenBank/DDBJ whole genome shotgun (WGS) entry which is preliminary data.</text>
</comment>
<feature type="signal peptide" evidence="1">
    <location>
        <begin position="1"/>
        <end position="19"/>
    </location>
</feature>
<dbReference type="AlphaFoldDB" id="A0A1Y5F2P8"/>